<dbReference type="Proteomes" id="UP000007062">
    <property type="component" value="Chromosome 2L"/>
</dbReference>
<feature type="region of interest" description="Disordered" evidence="1">
    <location>
        <begin position="268"/>
        <end position="309"/>
    </location>
</feature>
<reference evidence="2 3" key="2">
    <citation type="journal article" date="2004" name="Trends Parasitol.">
        <title>The Anopheles gambiae genome: an update.</title>
        <authorList>
            <person name="Mongin E."/>
            <person name="Louis C."/>
            <person name="Holt R.A."/>
            <person name="Birney E."/>
            <person name="Collins F.H."/>
        </authorList>
    </citation>
    <scope>NUCLEOTIDE SEQUENCE [LARGE SCALE GENOMIC DNA]</scope>
    <source>
        <strain evidence="2 3">PEST</strain>
    </source>
</reference>
<evidence type="ECO:0000313" key="3">
    <source>
        <dbReference type="Proteomes" id="UP000007062"/>
    </source>
</evidence>
<organism evidence="2 3">
    <name type="scientific">Anopheles gambiae</name>
    <name type="common">African malaria mosquito</name>
    <dbReference type="NCBI Taxonomy" id="7165"/>
    <lineage>
        <taxon>Eukaryota</taxon>
        <taxon>Metazoa</taxon>
        <taxon>Ecdysozoa</taxon>
        <taxon>Arthropoda</taxon>
        <taxon>Hexapoda</taxon>
        <taxon>Insecta</taxon>
        <taxon>Pterygota</taxon>
        <taxon>Neoptera</taxon>
        <taxon>Endopterygota</taxon>
        <taxon>Diptera</taxon>
        <taxon>Nematocera</taxon>
        <taxon>Culicoidea</taxon>
        <taxon>Culicidae</taxon>
        <taxon>Anophelinae</taxon>
        <taxon>Anopheles</taxon>
    </lineage>
</organism>
<reference evidence="2 3" key="1">
    <citation type="journal article" date="2002" name="Science">
        <title>The genome sequence of the malaria mosquito Anopheles gambiae.</title>
        <authorList>
            <person name="Holt R.A."/>
            <person name="Subramanian G.M."/>
            <person name="Halpern A."/>
            <person name="Sutton G.G."/>
            <person name="Charlab R."/>
            <person name="Nusskern D.R."/>
            <person name="Wincker P."/>
            <person name="Clark A.G."/>
            <person name="Ribeiro J.M."/>
            <person name="Wides R."/>
            <person name="Salzberg S.L."/>
            <person name="Loftus B."/>
            <person name="Yandell M."/>
            <person name="Majoros W.H."/>
            <person name="Rusch D.B."/>
            <person name="Lai Z."/>
            <person name="Kraft C.L."/>
            <person name="Abril J.F."/>
            <person name="Anthouard V."/>
            <person name="Arensburger P."/>
            <person name="Atkinson P.W."/>
            <person name="Baden H."/>
            <person name="de Berardinis V."/>
            <person name="Baldwin D."/>
            <person name="Benes V."/>
            <person name="Biedler J."/>
            <person name="Blass C."/>
            <person name="Bolanos R."/>
            <person name="Boscus D."/>
            <person name="Barnstead M."/>
            <person name="Cai S."/>
            <person name="Center A."/>
            <person name="Chaturverdi K."/>
            <person name="Christophides G.K."/>
            <person name="Chrystal M.A."/>
            <person name="Clamp M."/>
            <person name="Cravchik A."/>
            <person name="Curwen V."/>
            <person name="Dana A."/>
            <person name="Delcher A."/>
            <person name="Dew I."/>
            <person name="Evans C.A."/>
            <person name="Flanigan M."/>
            <person name="Grundschober-Freimoser A."/>
            <person name="Friedli L."/>
            <person name="Gu Z."/>
            <person name="Guan P."/>
            <person name="Guigo R."/>
            <person name="Hillenmeyer M.E."/>
            <person name="Hladun S.L."/>
            <person name="Hogan J.R."/>
            <person name="Hong Y.S."/>
            <person name="Hoover J."/>
            <person name="Jaillon O."/>
            <person name="Ke Z."/>
            <person name="Kodira C."/>
            <person name="Kokoza E."/>
            <person name="Koutsos A."/>
            <person name="Letunic I."/>
            <person name="Levitsky A."/>
            <person name="Liang Y."/>
            <person name="Lin J.J."/>
            <person name="Lobo N.F."/>
            <person name="Lopez J.R."/>
            <person name="Malek J.A."/>
            <person name="McIntosh T.C."/>
            <person name="Meister S."/>
            <person name="Miller J."/>
            <person name="Mobarry C."/>
            <person name="Mongin E."/>
            <person name="Murphy S.D."/>
            <person name="O'Brochta D.A."/>
            <person name="Pfannkoch C."/>
            <person name="Qi R."/>
            <person name="Regier M.A."/>
            <person name="Remington K."/>
            <person name="Shao H."/>
            <person name="Sharakhova M.V."/>
            <person name="Sitter C.D."/>
            <person name="Shetty J."/>
            <person name="Smith T.J."/>
            <person name="Strong R."/>
            <person name="Sun J."/>
            <person name="Thomasova D."/>
            <person name="Ton L.Q."/>
            <person name="Topalis P."/>
            <person name="Tu Z."/>
            <person name="Unger M.F."/>
            <person name="Walenz B."/>
            <person name="Wang A."/>
            <person name="Wang J."/>
            <person name="Wang M."/>
            <person name="Wang X."/>
            <person name="Woodford K.J."/>
            <person name="Wortman J.R."/>
            <person name="Wu M."/>
            <person name="Yao A."/>
            <person name="Zdobnov E.M."/>
            <person name="Zhang H."/>
            <person name="Zhao Q."/>
            <person name="Zhao S."/>
            <person name="Zhu S.C."/>
            <person name="Zhimulev I."/>
            <person name="Coluzzi M."/>
            <person name="della Torre A."/>
            <person name="Roth C.W."/>
            <person name="Louis C."/>
            <person name="Kalush F."/>
            <person name="Mural R.J."/>
            <person name="Myers E.W."/>
            <person name="Adams M.D."/>
            <person name="Smith H.O."/>
            <person name="Broder S."/>
            <person name="Gardner M.J."/>
            <person name="Fraser C.M."/>
            <person name="Birney E."/>
            <person name="Bork P."/>
            <person name="Brey P.T."/>
            <person name="Venter J.C."/>
            <person name="Weissenbach J."/>
            <person name="Kafatos F.C."/>
            <person name="Collins F.H."/>
            <person name="Hoffman S.L."/>
        </authorList>
    </citation>
    <scope>NUCLEOTIDE SEQUENCE [LARGE SCALE GENOMIC DNA]</scope>
    <source>
        <strain evidence="2 3">PEST</strain>
    </source>
</reference>
<dbReference type="EnsemblMetazoa" id="AGAP005104-RA">
    <property type="protein sequence ID" value="AGAP005104-PA"/>
    <property type="gene ID" value="AGAP005104"/>
</dbReference>
<reference evidence="2" key="3">
    <citation type="submission" date="2020-05" db="UniProtKB">
        <authorList>
            <consortium name="EnsemblMetazoa"/>
        </authorList>
    </citation>
    <scope>IDENTIFICATION</scope>
    <source>
        <strain evidence="2">PEST</strain>
    </source>
</reference>
<dbReference type="Pfam" id="PF10545">
    <property type="entry name" value="MADF_DNA_bdg"/>
    <property type="match status" value="1"/>
</dbReference>
<dbReference type="PROSITE" id="PS51029">
    <property type="entry name" value="MADF"/>
    <property type="match status" value="1"/>
</dbReference>
<dbReference type="VEuPathDB" id="VectorBase:AGAMI1_012412"/>
<proteinExistence type="predicted"/>
<dbReference type="PANTHER" id="PTHR12243">
    <property type="entry name" value="MADF DOMAIN TRANSCRIPTION FACTOR"/>
    <property type="match status" value="1"/>
</dbReference>
<protein>
    <submittedName>
        <fullName evidence="2">MADF domain-containing protein</fullName>
    </submittedName>
</protein>
<dbReference type="VEuPathDB" id="VectorBase:AGAP005104"/>
<dbReference type="PANTHER" id="PTHR12243:SF69">
    <property type="entry name" value="SI:CH73-59F11.3"/>
    <property type="match status" value="1"/>
</dbReference>
<dbReference type="EMBL" id="AAAB01008900">
    <property type="status" value="NOT_ANNOTATED_CDS"/>
    <property type="molecule type" value="Genomic_DNA"/>
</dbReference>
<sequence>MEEYLDDPLIEFVKVEGNDDSDNQFVDDTEIEDPNLLSRPKKIRKIMCYQTDNQKVVHPKHIANRHVGMAAMPVLQKTGIRKIPTENRNPHIKQMARNHDATPTKLVAHNYENRKMVKHLTDKHDDEVRRKKMIIEAHQTNMEEKKFKKNMIPMSEKKTIDLIRRIEKEPSIWDKKHEGYRSKANKDKAWSRVVGKTGIPLEIVKAKWSSVLGSFRHYKALHLKDRGHRPNWFAYDALSFMLNSTDNGYQPDAIEDTSVTEYIDDPRASEEHYESEHMEEEEYLLQNETRSPKKRTPMKEDAVDSTCSDDSNSAEILRIVRSMSKVLDKMANVGMPVDYGRYVNQHLKEYDEAIRRKTVKGIMDLIAAANAEMANKYPERKICKT</sequence>
<keyword evidence="3" id="KW-1185">Reference proteome</keyword>
<evidence type="ECO:0000256" key="1">
    <source>
        <dbReference type="SAM" id="MobiDB-lite"/>
    </source>
</evidence>
<dbReference type="SMART" id="SM00595">
    <property type="entry name" value="MADF"/>
    <property type="match status" value="1"/>
</dbReference>
<dbReference type="AlphaFoldDB" id="A0A1S4GNR8"/>
<accession>A0A1S4GNR8</accession>
<dbReference type="InterPro" id="IPR006578">
    <property type="entry name" value="MADF-dom"/>
</dbReference>
<dbReference type="InParanoid" id="A0A1S4GNR8"/>
<dbReference type="InterPro" id="IPR039353">
    <property type="entry name" value="TF_Adf1"/>
</dbReference>
<name>A0A1S4GNR8_ANOGA</name>
<evidence type="ECO:0000313" key="2">
    <source>
        <dbReference type="EnsemblMetazoa" id="AGAP005104-PA"/>
    </source>
</evidence>